<gene>
    <name evidence="1" type="ORF">F4553_003091</name>
</gene>
<organism evidence="1 2">
    <name type="scientific">Allocatelliglobosispora scoriae</name>
    <dbReference type="NCBI Taxonomy" id="643052"/>
    <lineage>
        <taxon>Bacteria</taxon>
        <taxon>Bacillati</taxon>
        <taxon>Actinomycetota</taxon>
        <taxon>Actinomycetes</taxon>
        <taxon>Micromonosporales</taxon>
        <taxon>Micromonosporaceae</taxon>
        <taxon>Allocatelliglobosispora</taxon>
    </lineage>
</organism>
<evidence type="ECO:0000313" key="1">
    <source>
        <dbReference type="EMBL" id="MBB5869712.1"/>
    </source>
</evidence>
<sequence>MTVDLQADIADWVPDLRVHRLDAGHWVPISHPEVVARHVREFIAQAAQPLG</sequence>
<dbReference type="RefSeq" id="WP_184836523.1">
    <property type="nucleotide sequence ID" value="NZ_JACHMN010000002.1"/>
</dbReference>
<name>A0A841BSK1_9ACTN</name>
<dbReference type="SUPFAM" id="SSF53474">
    <property type="entry name" value="alpha/beta-Hydrolases"/>
    <property type="match status" value="1"/>
</dbReference>
<dbReference type="InterPro" id="IPR029058">
    <property type="entry name" value="AB_hydrolase_fold"/>
</dbReference>
<dbReference type="EMBL" id="JACHMN010000002">
    <property type="protein sequence ID" value="MBB5869712.1"/>
    <property type="molecule type" value="Genomic_DNA"/>
</dbReference>
<proteinExistence type="predicted"/>
<reference evidence="1 2" key="1">
    <citation type="submission" date="2020-08" db="EMBL/GenBank/DDBJ databases">
        <title>Sequencing the genomes of 1000 actinobacteria strains.</title>
        <authorList>
            <person name="Klenk H.-P."/>
        </authorList>
    </citation>
    <scope>NUCLEOTIDE SEQUENCE [LARGE SCALE GENOMIC DNA]</scope>
    <source>
        <strain evidence="1 2">DSM 45362</strain>
    </source>
</reference>
<keyword evidence="2" id="KW-1185">Reference proteome</keyword>
<evidence type="ECO:0000313" key="2">
    <source>
        <dbReference type="Proteomes" id="UP000587527"/>
    </source>
</evidence>
<dbReference type="Gene3D" id="3.40.50.1820">
    <property type="entry name" value="alpha/beta hydrolase"/>
    <property type="match status" value="1"/>
</dbReference>
<dbReference type="Proteomes" id="UP000587527">
    <property type="component" value="Unassembled WGS sequence"/>
</dbReference>
<accession>A0A841BSK1</accession>
<dbReference type="AlphaFoldDB" id="A0A841BSK1"/>
<comment type="caution">
    <text evidence="1">The sequence shown here is derived from an EMBL/GenBank/DDBJ whole genome shotgun (WGS) entry which is preliminary data.</text>
</comment>
<protein>
    <submittedName>
        <fullName evidence="1">Pimeloyl-ACP methyl ester carboxylesterase</fullName>
    </submittedName>
</protein>